<dbReference type="Pfam" id="PF00561">
    <property type="entry name" value="Abhydrolase_1"/>
    <property type="match status" value="1"/>
</dbReference>
<dbReference type="SUPFAM" id="SSF53474">
    <property type="entry name" value="alpha/beta-Hydrolases"/>
    <property type="match status" value="1"/>
</dbReference>
<evidence type="ECO:0000313" key="5">
    <source>
        <dbReference type="Proteomes" id="UP000183180"/>
    </source>
</evidence>
<dbReference type="Gene3D" id="3.40.50.1820">
    <property type="entry name" value="alpha/beta hydrolase"/>
    <property type="match status" value="1"/>
</dbReference>
<feature type="compositionally biased region" description="Polar residues" evidence="2">
    <location>
        <begin position="1"/>
        <end position="13"/>
    </location>
</feature>
<evidence type="ECO:0000259" key="3">
    <source>
        <dbReference type="Pfam" id="PF00561"/>
    </source>
</evidence>
<evidence type="ECO:0000313" key="4">
    <source>
        <dbReference type="EMBL" id="SDU73780.1"/>
    </source>
</evidence>
<keyword evidence="1" id="KW-0378">Hydrolase</keyword>
<feature type="domain" description="AB hydrolase-1" evidence="3">
    <location>
        <begin position="55"/>
        <end position="156"/>
    </location>
</feature>
<dbReference type="AlphaFoldDB" id="A0A1H2KYK8"/>
<dbReference type="InterPro" id="IPR029058">
    <property type="entry name" value="AB_hydrolase_fold"/>
</dbReference>
<gene>
    <name evidence="4" type="ORF">SAMN04488548_1344033</name>
</gene>
<proteinExistence type="predicted"/>
<dbReference type="InterPro" id="IPR000639">
    <property type="entry name" value="Epox_hydrolase-like"/>
</dbReference>
<dbReference type="STRING" id="158898.SAMN04488548_1344033"/>
<dbReference type="GO" id="GO:0016787">
    <property type="term" value="F:hydrolase activity"/>
    <property type="evidence" value="ECO:0007669"/>
    <property type="project" value="UniProtKB-KW"/>
</dbReference>
<dbReference type="Proteomes" id="UP000183180">
    <property type="component" value="Unassembled WGS sequence"/>
</dbReference>
<reference evidence="4 5" key="1">
    <citation type="submission" date="2016-10" db="EMBL/GenBank/DDBJ databases">
        <authorList>
            <person name="de Groot N.N."/>
        </authorList>
    </citation>
    <scope>NUCLEOTIDE SEQUENCE [LARGE SCALE GENOMIC DNA]</scope>
    <source>
        <strain evidence="4 5">DSM 44215</strain>
    </source>
</reference>
<name>A0A1H2KYK8_9ACTN</name>
<protein>
    <submittedName>
        <fullName evidence="4">Pimeloyl-ACP methyl ester carboxylesterase</fullName>
    </submittedName>
</protein>
<dbReference type="EMBL" id="FNLM01000034">
    <property type="protein sequence ID" value="SDU73780.1"/>
    <property type="molecule type" value="Genomic_DNA"/>
</dbReference>
<feature type="compositionally biased region" description="Basic and acidic residues" evidence="2">
    <location>
        <begin position="14"/>
        <end position="32"/>
    </location>
</feature>
<evidence type="ECO:0000256" key="1">
    <source>
        <dbReference type="ARBA" id="ARBA00022801"/>
    </source>
</evidence>
<accession>A0A1H2KYK8</accession>
<organism evidence="4 5">
    <name type="scientific">Gordonia westfalica</name>
    <dbReference type="NCBI Taxonomy" id="158898"/>
    <lineage>
        <taxon>Bacteria</taxon>
        <taxon>Bacillati</taxon>
        <taxon>Actinomycetota</taxon>
        <taxon>Actinomycetes</taxon>
        <taxon>Mycobacteriales</taxon>
        <taxon>Gordoniaceae</taxon>
        <taxon>Gordonia</taxon>
    </lineage>
</organism>
<dbReference type="PANTHER" id="PTHR43329">
    <property type="entry name" value="EPOXIDE HYDROLASE"/>
    <property type="match status" value="1"/>
</dbReference>
<evidence type="ECO:0000256" key="2">
    <source>
        <dbReference type="SAM" id="MobiDB-lite"/>
    </source>
</evidence>
<dbReference type="PRINTS" id="PR00412">
    <property type="entry name" value="EPOXHYDRLASE"/>
</dbReference>
<feature type="region of interest" description="Disordered" evidence="2">
    <location>
        <begin position="1"/>
        <end position="32"/>
    </location>
</feature>
<dbReference type="InterPro" id="IPR000073">
    <property type="entry name" value="AB_hydrolase_1"/>
</dbReference>
<sequence length="343" mass="37819">MGVTLTPMTQSSPDARDAESRDPVAPDGPRRETIDLGHITLRALAWGPADGPVAVCLHGFPDSAWTWRHLAPELVAAGYRVIAPFTRGYSPSDIPPDKDFHVAALAYDARAIHRAVGAGPDAVLIGHDWGALTVNALSHRSDNPYSAVVAMSVPPIPAIRRAVADGRGAVRLLVRQATMSWYIGFNQLPWLPERSLDWLIPLLWRRWRLRHPGDPRPHYDLDIDHALAALPTRAHRSAALGYYRAMRRPRTAVRYADLRDDWLGEPRCRTLYLHGADDGCMQSALTDHVRDVLPDGSATSVVAGAGHFLHLDRPEEVNRRIVLFLARTRGGEQGGNEPASFVD</sequence>